<feature type="region of interest" description="Disordered" evidence="1">
    <location>
        <begin position="309"/>
        <end position="332"/>
    </location>
</feature>
<organism evidence="2 3">
    <name type="scientific">Bifidobacterium adolescentis</name>
    <dbReference type="NCBI Taxonomy" id="1680"/>
    <lineage>
        <taxon>Bacteria</taxon>
        <taxon>Bacillati</taxon>
        <taxon>Actinomycetota</taxon>
        <taxon>Actinomycetes</taxon>
        <taxon>Bifidobacteriales</taxon>
        <taxon>Bifidobacteriaceae</taxon>
        <taxon>Bifidobacterium</taxon>
    </lineage>
</organism>
<comment type="caution">
    <text evidence="2">The sequence shown here is derived from an EMBL/GenBank/DDBJ whole genome shotgun (WGS) entry which is preliminary data.</text>
</comment>
<proteinExistence type="predicted"/>
<feature type="region of interest" description="Disordered" evidence="1">
    <location>
        <begin position="33"/>
        <end position="67"/>
    </location>
</feature>
<evidence type="ECO:0000256" key="1">
    <source>
        <dbReference type="SAM" id="MobiDB-lite"/>
    </source>
</evidence>
<evidence type="ECO:0000313" key="3">
    <source>
        <dbReference type="Proteomes" id="UP000193377"/>
    </source>
</evidence>
<name>A0A1X2YR93_BIFAD</name>
<evidence type="ECO:0000313" key="2">
    <source>
        <dbReference type="EMBL" id="OSG84683.1"/>
    </source>
</evidence>
<dbReference type="AlphaFoldDB" id="A0A1X2YR93"/>
<reference evidence="2 3" key="1">
    <citation type="journal article" date="2016" name="Sci. Rep.">
        <title>Evaluation of genetic diversity among strains of the human gut commensal Bifidobacterium adolescentis.</title>
        <authorList>
            <person name="Duranti S."/>
            <person name="Milani C."/>
            <person name="Lugli G.A."/>
            <person name="Mancabelli L."/>
            <person name="Turroni F."/>
            <person name="Ferrario C."/>
            <person name="Mangifesta M."/>
            <person name="Viappiani A."/>
            <person name="Sanchez B."/>
            <person name="Margolles A."/>
            <person name="van Sinderen D."/>
            <person name="Ventura M."/>
        </authorList>
    </citation>
    <scope>NUCLEOTIDE SEQUENCE [LARGE SCALE GENOMIC DNA]</scope>
    <source>
        <strain evidence="2 3">487B</strain>
    </source>
</reference>
<feature type="compositionally biased region" description="Low complexity" evidence="1">
    <location>
        <begin position="39"/>
        <end position="50"/>
    </location>
</feature>
<sequence length="332" mass="36465">MSHNKKTITIITAVVLVLALVIGWCAWRKHVTSTKETQASANTSSSSSTNKAKKKKTPVLSDKQKEQNKTIALQMEKDMRNWGVDSLADPHQWVKQPADQVLAALRTPDNIETPADMPTSMKINQGWGSSAPSYVCNTSDYQSLCDTMPTSQAWWKNEVWGTGARWVKDPTATVLESGKVRVKGKVRSILVTSGDTYSMGGYNALTPAWRDYQIDDILTIKNGKVSDIEYAGNQNWWINPFLTAWTPDRVADSIGEGNRIAIPVSGALNWNGMNPTGITRVLNAPTSMGGMDGKVDWSMWDDLIQAGNTANGQQQAPDLDPAKDAATIHDRE</sequence>
<accession>A0A1X2YR93</accession>
<dbReference type="EMBL" id="LNKD01000008">
    <property type="protein sequence ID" value="OSG84683.1"/>
    <property type="molecule type" value="Genomic_DNA"/>
</dbReference>
<dbReference type="Proteomes" id="UP000193377">
    <property type="component" value="Unassembled WGS sequence"/>
</dbReference>
<protein>
    <submittedName>
        <fullName evidence="2">Uncharacterized protein</fullName>
    </submittedName>
</protein>
<gene>
    <name evidence="2" type="ORF">B0487_2170</name>
</gene>
<feature type="compositionally biased region" description="Basic and acidic residues" evidence="1">
    <location>
        <begin position="320"/>
        <end position="332"/>
    </location>
</feature>
<dbReference type="RefSeq" id="WP_085393596.1">
    <property type="nucleotide sequence ID" value="NZ_LNKD01000008.1"/>
</dbReference>